<dbReference type="RefSeq" id="WP_331713460.1">
    <property type="nucleotide sequence ID" value="NZ_WOXT01000003.1"/>
</dbReference>
<name>A0A7C9M403_9GAMM</name>
<evidence type="ECO:0000313" key="4">
    <source>
        <dbReference type="Proteomes" id="UP000479692"/>
    </source>
</evidence>
<keyword evidence="4" id="KW-1185">Reference proteome</keyword>
<protein>
    <submittedName>
        <fullName evidence="3">FHA domain-containing protein</fullName>
    </submittedName>
</protein>
<comment type="caution">
    <text evidence="3">The sequence shown here is derived from an EMBL/GenBank/DDBJ whole genome shotgun (WGS) entry which is preliminary data.</text>
</comment>
<feature type="domain" description="FHA" evidence="2">
    <location>
        <begin position="134"/>
        <end position="183"/>
    </location>
</feature>
<gene>
    <name evidence="3" type="ORF">GN331_11180</name>
</gene>
<sequence>MDTLRLRFPDSNQPDAGIGPGLHGIGRAADGALAIVAEGARMLAQLCVDRRGTWLKLTDGARTVHVNGRPVKHMAMLRVGDAIYIDGREAVLLGAPREREELPPPGGEGGDPRVLLRGVGGQYHGRSFTLDRPRLVGRGAECDIRIDDPAFPERHARIDVQQGLVVLRGINGAEPSQVNGEPARDAVLRTGDQIVFDAHHRFVVESPGRPSLVHDAMAPALPDDIDLEHSDAPIRGPRRTRNARRLPWLLFAALLLAAALSAILLFGSSG</sequence>
<organism evidence="3 4">
    <name type="scientific">Noviluteimonas gilva</name>
    <dbReference type="NCBI Taxonomy" id="2682097"/>
    <lineage>
        <taxon>Bacteria</taxon>
        <taxon>Pseudomonadati</taxon>
        <taxon>Pseudomonadota</taxon>
        <taxon>Gammaproteobacteria</taxon>
        <taxon>Lysobacterales</taxon>
        <taxon>Lysobacteraceae</taxon>
        <taxon>Noviluteimonas</taxon>
    </lineage>
</organism>
<dbReference type="CDD" id="cd00060">
    <property type="entry name" value="FHA"/>
    <property type="match status" value="1"/>
</dbReference>
<dbReference type="AlphaFoldDB" id="A0A7C9M403"/>
<feature type="transmembrane region" description="Helical" evidence="1">
    <location>
        <begin position="248"/>
        <end position="267"/>
    </location>
</feature>
<dbReference type="Pfam" id="PF00498">
    <property type="entry name" value="FHA"/>
    <property type="match status" value="1"/>
</dbReference>
<evidence type="ECO:0000313" key="3">
    <source>
        <dbReference type="EMBL" id="MUV14766.1"/>
    </source>
</evidence>
<dbReference type="Proteomes" id="UP000479692">
    <property type="component" value="Unassembled WGS sequence"/>
</dbReference>
<accession>A0A7C9M403</accession>
<proteinExistence type="predicted"/>
<evidence type="ECO:0000259" key="2">
    <source>
        <dbReference type="PROSITE" id="PS50006"/>
    </source>
</evidence>
<dbReference type="SUPFAM" id="SSF49879">
    <property type="entry name" value="SMAD/FHA domain"/>
    <property type="match status" value="1"/>
</dbReference>
<reference evidence="3 4" key="1">
    <citation type="submission" date="2019-12" db="EMBL/GenBank/DDBJ databases">
        <authorList>
            <person name="Xu J."/>
        </authorList>
    </citation>
    <scope>NUCLEOTIDE SEQUENCE [LARGE SCALE GENOMIC DNA]</scope>
    <source>
        <strain evidence="3 4">HX-5-24</strain>
    </source>
</reference>
<dbReference type="Gene3D" id="2.60.200.20">
    <property type="match status" value="1"/>
</dbReference>
<dbReference type="InterPro" id="IPR008984">
    <property type="entry name" value="SMAD_FHA_dom_sf"/>
</dbReference>
<dbReference type="PROSITE" id="PS50006">
    <property type="entry name" value="FHA_DOMAIN"/>
    <property type="match status" value="1"/>
</dbReference>
<dbReference type="EMBL" id="WOXT01000003">
    <property type="protein sequence ID" value="MUV14766.1"/>
    <property type="molecule type" value="Genomic_DNA"/>
</dbReference>
<keyword evidence="1" id="KW-0812">Transmembrane</keyword>
<keyword evidence="1" id="KW-0472">Membrane</keyword>
<dbReference type="InterPro" id="IPR000253">
    <property type="entry name" value="FHA_dom"/>
</dbReference>
<evidence type="ECO:0000256" key="1">
    <source>
        <dbReference type="SAM" id="Phobius"/>
    </source>
</evidence>
<keyword evidence="1" id="KW-1133">Transmembrane helix</keyword>